<dbReference type="GO" id="GO:0006310">
    <property type="term" value="P:DNA recombination"/>
    <property type="evidence" value="ECO:0007669"/>
    <property type="project" value="UniProtKB-KW"/>
</dbReference>
<dbReference type="InterPro" id="IPR049163">
    <property type="entry name" value="Pif1-like_2B_dom"/>
</dbReference>
<protein>
    <recommendedName>
        <fullName evidence="9">ATP-dependent DNA helicase</fullName>
        <ecNumber evidence="9">5.6.2.3</ecNumber>
    </recommendedName>
</protein>
<dbReference type="GO" id="GO:0006281">
    <property type="term" value="P:DNA repair"/>
    <property type="evidence" value="ECO:0007669"/>
    <property type="project" value="UniProtKB-KW"/>
</dbReference>
<evidence type="ECO:0000313" key="12">
    <source>
        <dbReference type="EMBL" id="KTB28566.1"/>
    </source>
</evidence>
<sequence length="608" mass="66377">MASMAGSKRKANSNTSSAPAPKKPRQTIQHFFSPKVPVPCKSENQSLNEPTHVALNPQQTRVLRMVVDEEKSLFFTGAAGTGKSLLLRAIINALRKKYAKDKDAVSVTASTGMASSNIGGLFLVSFNLSPNCQDMGSMIRCIRTCKPALQRWKKTKVLIIDEVSMVDGLLFEQLAEIATKLRKKTDRPFGGLQLVVTGDFFQLPPVTKNNQEPTFAFESPAWKSTLEHTINLTQVFRQKDSTFISALNSLRQGAPTEESVTLFTTLSRPLAPSPIVPTELFPLRHLVANSNGKRLSEIPTDSVVFTARDSGTKPGLLNNLLAEDKLTLKTGAQVMLIKNVDEVLVNGVVGKIIGFYHPWQLVGTFNPSVSKSAGSKPPSSKGEALPKTEGKKVSCSAPAIASSSALSLHGTPLTQETKKNGALLRHVLLAEDGKTPVIEASGQGDKENNELKPAGKGKGKAATADRDMDEKYPLVLFEYPAQDDSGRTLTEAVLIKRDEFRVEDAEGKVLARRIQVPLILAWAMSIHKSQGQTLHRVKVDLTKVFERGQSYVALSRASSLEGLQVIGFNPKKASHLYCTESQIILKCLFQVMAHPKVIEWSKFLQEDA</sequence>
<dbReference type="InterPro" id="IPR051055">
    <property type="entry name" value="PIF1_helicase"/>
</dbReference>
<dbReference type="GO" id="GO:0016887">
    <property type="term" value="F:ATP hydrolysis activity"/>
    <property type="evidence" value="ECO:0007669"/>
    <property type="project" value="RHEA"/>
</dbReference>
<comment type="cofactor">
    <cofactor evidence="9">
        <name>Mg(2+)</name>
        <dbReference type="ChEBI" id="CHEBI:18420"/>
    </cofactor>
</comment>
<dbReference type="GO" id="GO:0043139">
    <property type="term" value="F:5'-3' DNA helicase activity"/>
    <property type="evidence" value="ECO:0007669"/>
    <property type="project" value="UniProtKB-EC"/>
</dbReference>
<dbReference type="CDD" id="cd18037">
    <property type="entry name" value="DEXSc_Pif1_like"/>
    <property type="match status" value="1"/>
</dbReference>
<evidence type="ECO:0000256" key="8">
    <source>
        <dbReference type="ARBA" id="ARBA00023235"/>
    </source>
</evidence>
<dbReference type="Pfam" id="PF05970">
    <property type="entry name" value="PIF1"/>
    <property type="match status" value="1"/>
</dbReference>
<dbReference type="EMBL" id="LATX01002469">
    <property type="protein sequence ID" value="KTB28566.1"/>
    <property type="molecule type" value="Genomic_DNA"/>
</dbReference>
<comment type="catalytic activity">
    <reaction evidence="9">
        <text>ATP + H2O = ADP + phosphate + H(+)</text>
        <dbReference type="Rhea" id="RHEA:13065"/>
        <dbReference type="ChEBI" id="CHEBI:15377"/>
        <dbReference type="ChEBI" id="CHEBI:15378"/>
        <dbReference type="ChEBI" id="CHEBI:30616"/>
        <dbReference type="ChEBI" id="CHEBI:43474"/>
        <dbReference type="ChEBI" id="CHEBI:456216"/>
        <dbReference type="EC" id="5.6.2.3"/>
    </reaction>
</comment>
<dbReference type="SMART" id="SM00382">
    <property type="entry name" value="AAA"/>
    <property type="match status" value="1"/>
</dbReference>
<comment type="caution">
    <text evidence="12">The sequence shown here is derived from an EMBL/GenBank/DDBJ whole genome shotgun (WGS) entry which is preliminary data.</text>
</comment>
<evidence type="ECO:0000256" key="1">
    <source>
        <dbReference type="ARBA" id="ARBA00022741"/>
    </source>
</evidence>
<keyword evidence="4 9" id="KW-0347">Helicase</keyword>
<evidence type="ECO:0000313" key="13">
    <source>
        <dbReference type="Proteomes" id="UP000054988"/>
    </source>
</evidence>
<proteinExistence type="inferred from homology"/>
<comment type="similarity">
    <text evidence="9">Belongs to the helicase family.</text>
</comment>
<dbReference type="PANTHER" id="PTHR47642">
    <property type="entry name" value="ATP-DEPENDENT DNA HELICASE"/>
    <property type="match status" value="1"/>
</dbReference>
<dbReference type="Gene3D" id="3.40.50.300">
    <property type="entry name" value="P-loop containing nucleotide triphosphate hydrolases"/>
    <property type="match status" value="2"/>
</dbReference>
<dbReference type="SUPFAM" id="SSF52540">
    <property type="entry name" value="P-loop containing nucleoside triphosphate hydrolases"/>
    <property type="match status" value="2"/>
</dbReference>
<keyword evidence="8" id="KW-0413">Isomerase</keyword>
<feature type="region of interest" description="Disordered" evidence="10">
    <location>
        <begin position="1"/>
        <end position="26"/>
    </location>
</feature>
<dbReference type="InterPro" id="IPR027417">
    <property type="entry name" value="P-loop_NTPase"/>
</dbReference>
<dbReference type="EC" id="5.6.2.3" evidence="9"/>
<keyword evidence="7 9" id="KW-0234">DNA repair</keyword>
<evidence type="ECO:0000256" key="2">
    <source>
        <dbReference type="ARBA" id="ARBA00022763"/>
    </source>
</evidence>
<dbReference type="Pfam" id="PF21530">
    <property type="entry name" value="Pif1_2B_dom"/>
    <property type="match status" value="1"/>
</dbReference>
<evidence type="ECO:0000259" key="11">
    <source>
        <dbReference type="SMART" id="SM00382"/>
    </source>
</evidence>
<dbReference type="GO" id="GO:0005524">
    <property type="term" value="F:ATP binding"/>
    <property type="evidence" value="ECO:0007669"/>
    <property type="project" value="UniProtKB-KW"/>
</dbReference>
<feature type="region of interest" description="Disordered" evidence="10">
    <location>
        <begin position="438"/>
        <end position="465"/>
    </location>
</feature>
<dbReference type="CDD" id="cd18809">
    <property type="entry name" value="SF1_C_RecD"/>
    <property type="match status" value="1"/>
</dbReference>
<organism evidence="12 13">
    <name type="scientific">Moniliophthora roreri</name>
    <name type="common">Frosty pod rot fungus</name>
    <name type="synonym">Monilia roreri</name>
    <dbReference type="NCBI Taxonomy" id="221103"/>
    <lineage>
        <taxon>Eukaryota</taxon>
        <taxon>Fungi</taxon>
        <taxon>Dikarya</taxon>
        <taxon>Basidiomycota</taxon>
        <taxon>Agaricomycotina</taxon>
        <taxon>Agaricomycetes</taxon>
        <taxon>Agaricomycetidae</taxon>
        <taxon>Agaricales</taxon>
        <taxon>Marasmiineae</taxon>
        <taxon>Marasmiaceae</taxon>
        <taxon>Moniliophthora</taxon>
    </lineage>
</organism>
<feature type="compositionally biased region" description="Low complexity" evidence="10">
    <location>
        <begin position="369"/>
        <end position="381"/>
    </location>
</feature>
<evidence type="ECO:0000256" key="5">
    <source>
        <dbReference type="ARBA" id="ARBA00022840"/>
    </source>
</evidence>
<dbReference type="PANTHER" id="PTHR47642:SF5">
    <property type="entry name" value="ATP-DEPENDENT DNA HELICASE"/>
    <property type="match status" value="1"/>
</dbReference>
<dbReference type="Proteomes" id="UP000054988">
    <property type="component" value="Unassembled WGS sequence"/>
</dbReference>
<keyword evidence="2 9" id="KW-0227">DNA damage</keyword>
<keyword evidence="1 9" id="KW-0547">Nucleotide-binding</keyword>
<feature type="region of interest" description="Disordered" evidence="10">
    <location>
        <begin position="369"/>
        <end position="390"/>
    </location>
</feature>
<reference evidence="12 13" key="1">
    <citation type="submission" date="2015-12" db="EMBL/GenBank/DDBJ databases">
        <title>Draft genome sequence of Moniliophthora roreri, the causal agent of frosty pod rot of cacao.</title>
        <authorList>
            <person name="Aime M.C."/>
            <person name="Diaz-Valderrama J.R."/>
            <person name="Kijpornyongpan T."/>
            <person name="Phillips-Mora W."/>
        </authorList>
    </citation>
    <scope>NUCLEOTIDE SEQUENCE [LARGE SCALE GENOMIC DNA]</scope>
    <source>
        <strain evidence="12 13">MCA 2952</strain>
    </source>
</reference>
<dbReference type="AlphaFoldDB" id="A0A0W0EWY1"/>
<keyword evidence="6" id="KW-0238">DNA-binding</keyword>
<dbReference type="GO" id="GO:0000723">
    <property type="term" value="P:telomere maintenance"/>
    <property type="evidence" value="ECO:0007669"/>
    <property type="project" value="InterPro"/>
</dbReference>
<evidence type="ECO:0000256" key="7">
    <source>
        <dbReference type="ARBA" id="ARBA00023204"/>
    </source>
</evidence>
<feature type="domain" description="AAA+ ATPase" evidence="11">
    <location>
        <begin position="69"/>
        <end position="310"/>
    </location>
</feature>
<evidence type="ECO:0000256" key="10">
    <source>
        <dbReference type="SAM" id="MobiDB-lite"/>
    </source>
</evidence>
<accession>A0A0W0EWY1</accession>
<evidence type="ECO:0000256" key="9">
    <source>
        <dbReference type="RuleBase" id="RU363044"/>
    </source>
</evidence>
<keyword evidence="5 9" id="KW-0067">ATP-binding</keyword>
<keyword evidence="9" id="KW-0233">DNA recombination</keyword>
<evidence type="ECO:0000256" key="3">
    <source>
        <dbReference type="ARBA" id="ARBA00022801"/>
    </source>
</evidence>
<dbReference type="InterPro" id="IPR003593">
    <property type="entry name" value="AAA+_ATPase"/>
</dbReference>
<keyword evidence="3 9" id="KW-0378">Hydrolase</keyword>
<dbReference type="InterPro" id="IPR010285">
    <property type="entry name" value="DNA_helicase_pif1-like_DEAD"/>
</dbReference>
<evidence type="ECO:0000256" key="6">
    <source>
        <dbReference type="ARBA" id="ARBA00023125"/>
    </source>
</evidence>
<evidence type="ECO:0000256" key="4">
    <source>
        <dbReference type="ARBA" id="ARBA00022806"/>
    </source>
</evidence>
<name>A0A0W0EWY1_MONRR</name>
<gene>
    <name evidence="12" type="ORF">WG66_18769</name>
</gene>